<evidence type="ECO:0000313" key="1">
    <source>
        <dbReference type="Proteomes" id="UP000095286"/>
    </source>
</evidence>
<accession>A0AC35TXH9</accession>
<sequence length="99" mass="11551">MQKTVYKVQQFNDDFGAMETLFTHLWILNSTRNLWGEWTLKDFTGAVYYVDVKENGRHNLGMNSLQQPIHNEEESKMTAIVNKMNVTSKELAESLKYTC</sequence>
<reference evidence="2" key="1">
    <citation type="submission" date="2016-11" db="UniProtKB">
        <authorList>
            <consortium name="WormBaseParasite"/>
        </authorList>
    </citation>
    <scope>IDENTIFICATION</scope>
    <source>
        <strain evidence="2">KR3021</strain>
    </source>
</reference>
<protein>
    <submittedName>
        <fullName evidence="2">MHC_I-like_Ag-recog domain-containing protein</fullName>
    </submittedName>
</protein>
<dbReference type="WBParaSite" id="RSKR_0000528850.1">
    <property type="protein sequence ID" value="RSKR_0000528850.1"/>
    <property type="gene ID" value="RSKR_0000528850"/>
</dbReference>
<proteinExistence type="predicted"/>
<dbReference type="Proteomes" id="UP000095286">
    <property type="component" value="Unplaced"/>
</dbReference>
<evidence type="ECO:0000313" key="2">
    <source>
        <dbReference type="WBParaSite" id="RSKR_0000528850.1"/>
    </source>
</evidence>
<name>A0AC35TXH9_9BILA</name>
<organism evidence="1 2">
    <name type="scientific">Rhabditophanes sp. KR3021</name>
    <dbReference type="NCBI Taxonomy" id="114890"/>
    <lineage>
        <taxon>Eukaryota</taxon>
        <taxon>Metazoa</taxon>
        <taxon>Ecdysozoa</taxon>
        <taxon>Nematoda</taxon>
        <taxon>Chromadorea</taxon>
        <taxon>Rhabditida</taxon>
        <taxon>Tylenchina</taxon>
        <taxon>Panagrolaimomorpha</taxon>
        <taxon>Strongyloidoidea</taxon>
        <taxon>Alloionematidae</taxon>
        <taxon>Rhabditophanes</taxon>
    </lineage>
</organism>